<comment type="cofactor">
    <cofactor evidence="2">
        <name>Mg(2+)</name>
        <dbReference type="ChEBI" id="CHEBI:18420"/>
    </cofactor>
</comment>
<evidence type="ECO:0000313" key="10">
    <source>
        <dbReference type="EMBL" id="GIQ69327.1"/>
    </source>
</evidence>
<accession>A0A8J4H4F8</accession>
<proteinExistence type="inferred from homology"/>
<evidence type="ECO:0000256" key="3">
    <source>
        <dbReference type="ARBA" id="ARBA00001947"/>
    </source>
</evidence>
<sequence>MNASIHAGMRRLARTVIRHSLRLEKGQRVLIDVTGQADAMVEALLEAARDAGAEAYLQQVPIRYLKQLILGSSTEQLKRLTALSLEQMSGMDAYIGIRSDDNVYELQDLPDARYEQYVKTYAQPKQAAMAGLPKWVLLRNPTSALAQLARMSDAAFFDIYERACTLNYLKWANRVRPLAALLEKAKHVRIVGPGPTDLQFSIQGMPAFVCDGRYNLPDGEIFTAPVPESVEGQIQFNVTTDYLGHLYDEVYMEFERGRVTKARCPQQEQLEQLEQLLQQDDGASRVGEFGIGLNPYVIRPMNNLLFDEKMQGSVHLALGQAYPMADNGNRSSLHLDFVLCQTEAFGGGELYLDGVLVRSNGRFTLPELSGMDNLPD</sequence>
<comment type="cofactor">
    <cofactor evidence="1">
        <name>Co(2+)</name>
        <dbReference type="ChEBI" id="CHEBI:48828"/>
    </cofactor>
</comment>
<keyword evidence="5 10" id="KW-0031">Aminopeptidase</keyword>
<comment type="similarity">
    <text evidence="4">Belongs to the peptidase M29 family.</text>
</comment>
<dbReference type="SUPFAM" id="SSF144052">
    <property type="entry name" value="Thermophilic metalloprotease-like"/>
    <property type="match status" value="1"/>
</dbReference>
<dbReference type="Pfam" id="PF02073">
    <property type="entry name" value="Peptidase_M29"/>
    <property type="match status" value="1"/>
</dbReference>
<dbReference type="GO" id="GO:0046872">
    <property type="term" value="F:metal ion binding"/>
    <property type="evidence" value="ECO:0007669"/>
    <property type="project" value="UniProtKB-KW"/>
</dbReference>
<dbReference type="InterPro" id="IPR000787">
    <property type="entry name" value="Peptidase_M29"/>
</dbReference>
<comment type="caution">
    <text evidence="10">The sequence shown here is derived from an EMBL/GenBank/DDBJ whole genome shotgun (WGS) entry which is preliminary data.</text>
</comment>
<dbReference type="AlphaFoldDB" id="A0A8J4H4F8"/>
<dbReference type="RefSeq" id="WP_213412132.1">
    <property type="nucleotide sequence ID" value="NZ_BOVK01000027.1"/>
</dbReference>
<evidence type="ECO:0000256" key="5">
    <source>
        <dbReference type="ARBA" id="ARBA00022438"/>
    </source>
</evidence>
<evidence type="ECO:0000256" key="8">
    <source>
        <dbReference type="ARBA" id="ARBA00022801"/>
    </source>
</evidence>
<dbReference type="PANTHER" id="PTHR34448:SF1">
    <property type="entry name" value="BLL6088 PROTEIN"/>
    <property type="match status" value="1"/>
</dbReference>
<dbReference type="PANTHER" id="PTHR34448">
    <property type="entry name" value="AMINOPEPTIDASE"/>
    <property type="match status" value="1"/>
</dbReference>
<keyword evidence="7" id="KW-0479">Metal-binding</keyword>
<comment type="cofactor">
    <cofactor evidence="3">
        <name>Zn(2+)</name>
        <dbReference type="ChEBI" id="CHEBI:29105"/>
    </cofactor>
</comment>
<evidence type="ECO:0000256" key="7">
    <source>
        <dbReference type="ARBA" id="ARBA00022723"/>
    </source>
</evidence>
<gene>
    <name evidence="10" type="ORF">XYCOK13_21510</name>
</gene>
<dbReference type="GO" id="GO:0006508">
    <property type="term" value="P:proteolysis"/>
    <property type="evidence" value="ECO:0007669"/>
    <property type="project" value="UniProtKB-KW"/>
</dbReference>
<protein>
    <submittedName>
        <fullName evidence="10">Aminopeptidase</fullName>
    </submittedName>
</protein>
<evidence type="ECO:0000256" key="9">
    <source>
        <dbReference type="ARBA" id="ARBA00023049"/>
    </source>
</evidence>
<dbReference type="GO" id="GO:0008237">
    <property type="term" value="F:metallopeptidase activity"/>
    <property type="evidence" value="ECO:0007669"/>
    <property type="project" value="UniProtKB-KW"/>
</dbReference>
<keyword evidence="11" id="KW-1185">Reference proteome</keyword>
<evidence type="ECO:0000256" key="2">
    <source>
        <dbReference type="ARBA" id="ARBA00001946"/>
    </source>
</evidence>
<dbReference type="InterPro" id="IPR035097">
    <property type="entry name" value="M29_N-terminal"/>
</dbReference>
<dbReference type="Gene3D" id="3.40.1830.10">
    <property type="entry name" value="Thermophilic metalloprotease (M29)"/>
    <property type="match status" value="1"/>
</dbReference>
<keyword evidence="8" id="KW-0378">Hydrolase</keyword>
<keyword evidence="6" id="KW-0645">Protease</keyword>
<dbReference type="EMBL" id="BOVK01000027">
    <property type="protein sequence ID" value="GIQ69327.1"/>
    <property type="molecule type" value="Genomic_DNA"/>
</dbReference>
<evidence type="ECO:0000313" key="11">
    <source>
        <dbReference type="Proteomes" id="UP000677918"/>
    </source>
</evidence>
<name>A0A8J4H4F8_9BACL</name>
<evidence type="ECO:0000256" key="1">
    <source>
        <dbReference type="ARBA" id="ARBA00001941"/>
    </source>
</evidence>
<evidence type="ECO:0000256" key="6">
    <source>
        <dbReference type="ARBA" id="ARBA00022670"/>
    </source>
</evidence>
<evidence type="ECO:0000256" key="4">
    <source>
        <dbReference type="ARBA" id="ARBA00008236"/>
    </source>
</evidence>
<keyword evidence="9" id="KW-0482">Metalloprotease</keyword>
<reference evidence="10" key="1">
    <citation type="submission" date="2021-04" db="EMBL/GenBank/DDBJ databases">
        <title>Draft genome sequence of Xylanibacillus composti strain K13.</title>
        <authorList>
            <person name="Uke A."/>
            <person name="Chhe C."/>
            <person name="Baramee S."/>
            <person name="Kosugi A."/>
        </authorList>
    </citation>
    <scope>NUCLEOTIDE SEQUENCE</scope>
    <source>
        <strain evidence="10">K13</strain>
    </source>
</reference>
<dbReference type="Proteomes" id="UP000677918">
    <property type="component" value="Unassembled WGS sequence"/>
</dbReference>
<dbReference type="InterPro" id="IPR052170">
    <property type="entry name" value="M29_Exopeptidase"/>
</dbReference>
<organism evidence="10 11">
    <name type="scientific">Xylanibacillus composti</name>
    <dbReference type="NCBI Taxonomy" id="1572762"/>
    <lineage>
        <taxon>Bacteria</taxon>
        <taxon>Bacillati</taxon>
        <taxon>Bacillota</taxon>
        <taxon>Bacilli</taxon>
        <taxon>Bacillales</taxon>
        <taxon>Paenibacillaceae</taxon>
        <taxon>Xylanibacillus</taxon>
    </lineage>
</organism>
<dbReference type="GO" id="GO:0004177">
    <property type="term" value="F:aminopeptidase activity"/>
    <property type="evidence" value="ECO:0007669"/>
    <property type="project" value="UniProtKB-KW"/>
</dbReference>